<dbReference type="NCBIfam" id="TIGR02269">
    <property type="entry name" value="TIGR02269 family lipoprotein"/>
    <property type="match status" value="1"/>
</dbReference>
<dbReference type="PROSITE" id="PS51257">
    <property type="entry name" value="PROKAR_LIPOPROTEIN"/>
    <property type="match status" value="1"/>
</dbReference>
<dbReference type="InterPro" id="IPR011755">
    <property type="entry name" value="CHP02269_MYXXA"/>
</dbReference>
<feature type="chain" id="PRO_5017188535" evidence="2">
    <location>
        <begin position="22"/>
        <end position="225"/>
    </location>
</feature>
<dbReference type="EMBL" id="RAWB01000040">
    <property type="protein sequence ID" value="RKH65270.1"/>
    <property type="molecule type" value="Genomic_DNA"/>
</dbReference>
<evidence type="ECO:0000256" key="1">
    <source>
        <dbReference type="SAM" id="MobiDB-lite"/>
    </source>
</evidence>
<dbReference type="Proteomes" id="UP000272888">
    <property type="component" value="Unassembled WGS sequence"/>
</dbReference>
<name>A0A3A8QE54_9BACT</name>
<evidence type="ECO:0000313" key="3">
    <source>
        <dbReference type="EMBL" id="RKH65270.1"/>
    </source>
</evidence>
<keyword evidence="4" id="KW-1185">Reference proteome</keyword>
<evidence type="ECO:0000256" key="2">
    <source>
        <dbReference type="SAM" id="SignalP"/>
    </source>
</evidence>
<feature type="compositionally biased region" description="Low complexity" evidence="1">
    <location>
        <begin position="79"/>
        <end position="93"/>
    </location>
</feature>
<keyword evidence="2" id="KW-0732">Signal</keyword>
<accession>A0A3A8QE54</accession>
<reference evidence="4" key="1">
    <citation type="submission" date="2018-09" db="EMBL/GenBank/DDBJ databases">
        <authorList>
            <person name="Livingstone P.G."/>
            <person name="Whitworth D.E."/>
        </authorList>
    </citation>
    <scope>NUCLEOTIDE SEQUENCE [LARGE SCALE GENOMIC DNA]</scope>
    <source>
        <strain evidence="4">CA051B</strain>
    </source>
</reference>
<organism evidence="3 4">
    <name type="scientific">Corallococcus llansteffanensis</name>
    <dbReference type="NCBI Taxonomy" id="2316731"/>
    <lineage>
        <taxon>Bacteria</taxon>
        <taxon>Pseudomonadati</taxon>
        <taxon>Myxococcota</taxon>
        <taxon>Myxococcia</taxon>
        <taxon>Myxococcales</taxon>
        <taxon>Cystobacterineae</taxon>
        <taxon>Myxococcaceae</taxon>
        <taxon>Corallococcus</taxon>
    </lineage>
</organism>
<protein>
    <submittedName>
        <fullName evidence="3">TIGR02269 family lipoprotein</fullName>
    </submittedName>
</protein>
<keyword evidence="3" id="KW-0449">Lipoprotein</keyword>
<evidence type="ECO:0000313" key="4">
    <source>
        <dbReference type="Proteomes" id="UP000272888"/>
    </source>
</evidence>
<sequence>MRCPRAGVLALLLLLTTLVGGCTSASLPALDPWSEAKHSAEGACAEEDRCVTLVCADDLCGLYRCEDTGALLARGGGVRPPVAASAPSSGPRRNWGSAQPLPGDREAIFVIRWYNHPPAPAPTDGRKPSGSGWVRHHLYPQDPRLSAFFKLRANINVHDFTMVIPRAEHVRLHGAGGRGGPWNQAWRDFALKHPNATPKQIQEQLTRMIIEFDIMGPILPYHYLR</sequence>
<dbReference type="Pfam" id="PF09533">
    <property type="entry name" value="DUF2380"/>
    <property type="match status" value="1"/>
</dbReference>
<feature type="region of interest" description="Disordered" evidence="1">
    <location>
        <begin position="79"/>
        <end position="101"/>
    </location>
</feature>
<dbReference type="AlphaFoldDB" id="A0A3A8QE54"/>
<gene>
    <name evidence="3" type="ORF">D7V93_06290</name>
</gene>
<dbReference type="RefSeq" id="WP_120642499.1">
    <property type="nucleotide sequence ID" value="NZ_RAWB01000040.1"/>
</dbReference>
<comment type="caution">
    <text evidence="3">The sequence shown here is derived from an EMBL/GenBank/DDBJ whole genome shotgun (WGS) entry which is preliminary data.</text>
</comment>
<feature type="signal peptide" evidence="2">
    <location>
        <begin position="1"/>
        <end position="21"/>
    </location>
</feature>
<proteinExistence type="predicted"/>